<dbReference type="GO" id="GO:0016020">
    <property type="term" value="C:membrane"/>
    <property type="evidence" value="ECO:0007669"/>
    <property type="project" value="InterPro"/>
</dbReference>
<dbReference type="PROSITE" id="PS00372">
    <property type="entry name" value="PTS_EIIA_TYPE_2_HIS"/>
    <property type="match status" value="1"/>
</dbReference>
<accession>A0A0R1QRR8</accession>
<dbReference type="Gene3D" id="3.40.930.10">
    <property type="entry name" value="Mannitol-specific EII, Chain A"/>
    <property type="match status" value="1"/>
</dbReference>
<dbReference type="GO" id="GO:0005737">
    <property type="term" value="C:cytoplasm"/>
    <property type="evidence" value="ECO:0007669"/>
    <property type="project" value="UniProtKB-SubCell"/>
</dbReference>
<comment type="caution">
    <text evidence="8">The sequence shown here is derived from an EMBL/GenBank/DDBJ whole genome shotgun (WGS) entry which is preliminary data.</text>
</comment>
<keyword evidence="4" id="KW-0762">Sugar transport</keyword>
<dbReference type="AlphaFoldDB" id="A0A0R1QRR8"/>
<name>A0A0R1QRR8_9LACO</name>
<dbReference type="PANTHER" id="PTHR47738:SF2">
    <property type="entry name" value="PTS SYSTEM FRUCTOSE-LIKE EIIA COMPONENT"/>
    <property type="match status" value="1"/>
</dbReference>
<keyword evidence="9" id="KW-1185">Reference proteome</keyword>
<keyword evidence="3" id="KW-0597">Phosphoprotein</keyword>
<gene>
    <name evidence="8" type="ORF">FD01_GL000400</name>
</gene>
<dbReference type="NCBIfam" id="TIGR00848">
    <property type="entry name" value="fruA"/>
    <property type="match status" value="1"/>
</dbReference>
<feature type="domain" description="PTS EIIA type-2" evidence="7">
    <location>
        <begin position="5"/>
        <end position="150"/>
    </location>
</feature>
<dbReference type="EMBL" id="AZEU01000103">
    <property type="protein sequence ID" value="KRL47132.1"/>
    <property type="molecule type" value="Genomic_DNA"/>
</dbReference>
<evidence type="ECO:0000256" key="4">
    <source>
        <dbReference type="ARBA" id="ARBA00022597"/>
    </source>
</evidence>
<dbReference type="GO" id="GO:0009401">
    <property type="term" value="P:phosphoenolpyruvate-dependent sugar phosphotransferase system"/>
    <property type="evidence" value="ECO:0007669"/>
    <property type="project" value="UniProtKB-KW"/>
</dbReference>
<dbReference type="CDD" id="cd00211">
    <property type="entry name" value="PTS_IIA_fru"/>
    <property type="match status" value="1"/>
</dbReference>
<dbReference type="PROSITE" id="PS51094">
    <property type="entry name" value="PTS_EIIA_TYPE_2"/>
    <property type="match status" value="1"/>
</dbReference>
<evidence type="ECO:0000256" key="1">
    <source>
        <dbReference type="ARBA" id="ARBA00004496"/>
    </source>
</evidence>
<proteinExistence type="predicted"/>
<evidence type="ECO:0000256" key="2">
    <source>
        <dbReference type="ARBA" id="ARBA00022448"/>
    </source>
</evidence>
<keyword evidence="2" id="KW-0813">Transport</keyword>
<dbReference type="SUPFAM" id="SSF55804">
    <property type="entry name" value="Phoshotransferase/anion transport protein"/>
    <property type="match status" value="1"/>
</dbReference>
<sequence length="157" mass="16777">MNLSEVITPAIIDLAVDAEDKASVFAHLATLLEQDGRLNDREAYLQNVQEREALATTGIGFGIAIPHGKTDAVNTVSVAIAKLAKPIDWQAMDDAPVDTVFQLAVPSASQGDAHLKLLAALSRKLIHADFRAQIKAATTPEQVIELIGSTINQTLEV</sequence>
<dbReference type="InterPro" id="IPR016152">
    <property type="entry name" value="PTrfase/Anion_transptr"/>
</dbReference>
<organism evidence="8 9">
    <name type="scientific">Lacticaseibacillus manihotivorans DSM 13343 = JCM 12514</name>
    <dbReference type="NCBI Taxonomy" id="1423769"/>
    <lineage>
        <taxon>Bacteria</taxon>
        <taxon>Bacillati</taxon>
        <taxon>Bacillota</taxon>
        <taxon>Bacilli</taxon>
        <taxon>Lactobacillales</taxon>
        <taxon>Lactobacillaceae</taxon>
        <taxon>Lacticaseibacillus</taxon>
    </lineage>
</organism>
<comment type="subcellular location">
    <subcellularLocation>
        <location evidence="1">Cytoplasm</location>
    </subcellularLocation>
</comment>
<evidence type="ECO:0000259" key="7">
    <source>
        <dbReference type="PROSITE" id="PS51094"/>
    </source>
</evidence>
<dbReference type="InterPro" id="IPR051541">
    <property type="entry name" value="PTS_SugarTrans_NitroReg"/>
</dbReference>
<dbReference type="InterPro" id="IPR002178">
    <property type="entry name" value="PTS_EIIA_type-2_dom"/>
</dbReference>
<dbReference type="FunFam" id="3.40.930.10:FF:000009">
    <property type="entry name" value="PTS system, fructose specific IIABC component"/>
    <property type="match status" value="1"/>
</dbReference>
<evidence type="ECO:0000313" key="9">
    <source>
        <dbReference type="Proteomes" id="UP000051790"/>
    </source>
</evidence>
<dbReference type="Proteomes" id="UP000051790">
    <property type="component" value="Unassembled WGS sequence"/>
</dbReference>
<dbReference type="OrthoDB" id="95460at2"/>
<dbReference type="PANTHER" id="PTHR47738">
    <property type="entry name" value="PTS SYSTEM FRUCTOSE-LIKE EIIA COMPONENT-RELATED"/>
    <property type="match status" value="1"/>
</dbReference>
<dbReference type="InterPro" id="IPR004715">
    <property type="entry name" value="PTS_IIA_fruc"/>
</dbReference>
<evidence type="ECO:0000256" key="3">
    <source>
        <dbReference type="ARBA" id="ARBA00022553"/>
    </source>
</evidence>
<dbReference type="Pfam" id="PF00359">
    <property type="entry name" value="PTS_EIIA_2"/>
    <property type="match status" value="1"/>
</dbReference>
<keyword evidence="5" id="KW-0808">Transferase</keyword>
<dbReference type="GO" id="GO:0008982">
    <property type="term" value="F:protein-N(PI)-phosphohistidine-sugar phosphotransferase activity"/>
    <property type="evidence" value="ECO:0007669"/>
    <property type="project" value="InterPro"/>
</dbReference>
<evidence type="ECO:0000256" key="5">
    <source>
        <dbReference type="ARBA" id="ARBA00022679"/>
    </source>
</evidence>
<evidence type="ECO:0000313" key="8">
    <source>
        <dbReference type="EMBL" id="KRL47132.1"/>
    </source>
</evidence>
<keyword evidence="6" id="KW-0598">Phosphotransferase system</keyword>
<evidence type="ECO:0000256" key="6">
    <source>
        <dbReference type="ARBA" id="ARBA00022683"/>
    </source>
</evidence>
<protein>
    <submittedName>
        <fullName evidence="8">PTS IIA family nitrogen-regulatory protein PtsN</fullName>
    </submittedName>
</protein>
<reference evidence="8 9" key="1">
    <citation type="journal article" date="2015" name="Genome Announc.">
        <title>Expanding the biotechnology potential of lactobacilli through comparative genomics of 213 strains and associated genera.</title>
        <authorList>
            <person name="Sun Z."/>
            <person name="Harris H.M."/>
            <person name="McCann A."/>
            <person name="Guo C."/>
            <person name="Argimon S."/>
            <person name="Zhang W."/>
            <person name="Yang X."/>
            <person name="Jeffery I.B."/>
            <person name="Cooney J.C."/>
            <person name="Kagawa T.F."/>
            <person name="Liu W."/>
            <person name="Song Y."/>
            <person name="Salvetti E."/>
            <person name="Wrobel A."/>
            <person name="Rasinkangas P."/>
            <person name="Parkhill J."/>
            <person name="Rea M.C."/>
            <person name="O'Sullivan O."/>
            <person name="Ritari J."/>
            <person name="Douillard F.P."/>
            <person name="Paul Ross R."/>
            <person name="Yang R."/>
            <person name="Briner A.E."/>
            <person name="Felis G.E."/>
            <person name="de Vos W.M."/>
            <person name="Barrangou R."/>
            <person name="Klaenhammer T.R."/>
            <person name="Caufield P.W."/>
            <person name="Cui Y."/>
            <person name="Zhang H."/>
            <person name="O'Toole P.W."/>
        </authorList>
    </citation>
    <scope>NUCLEOTIDE SEQUENCE [LARGE SCALE GENOMIC DNA]</scope>
    <source>
        <strain evidence="8 9">DSM 13343</strain>
    </source>
</reference>
<dbReference type="PATRIC" id="fig|1423769.4.peg.428"/>